<feature type="region of interest" description="Disordered" evidence="1">
    <location>
        <begin position="86"/>
        <end position="137"/>
    </location>
</feature>
<evidence type="ECO:0000313" key="3">
    <source>
        <dbReference type="Proteomes" id="UP001589788"/>
    </source>
</evidence>
<dbReference type="EMBL" id="JBHLYQ010000006">
    <property type="protein sequence ID" value="MFC0080812.1"/>
    <property type="molecule type" value="Genomic_DNA"/>
</dbReference>
<evidence type="ECO:0000313" key="2">
    <source>
        <dbReference type="EMBL" id="MFC0080812.1"/>
    </source>
</evidence>
<dbReference type="Proteomes" id="UP001589788">
    <property type="component" value="Unassembled WGS sequence"/>
</dbReference>
<organism evidence="2 3">
    <name type="scientific">Aciditerrimonas ferrireducens</name>
    <dbReference type="NCBI Taxonomy" id="667306"/>
    <lineage>
        <taxon>Bacteria</taxon>
        <taxon>Bacillati</taxon>
        <taxon>Actinomycetota</taxon>
        <taxon>Acidimicrobiia</taxon>
        <taxon>Acidimicrobiales</taxon>
        <taxon>Acidimicrobiaceae</taxon>
        <taxon>Aciditerrimonas</taxon>
    </lineage>
</organism>
<reference evidence="2 3" key="1">
    <citation type="submission" date="2024-09" db="EMBL/GenBank/DDBJ databases">
        <authorList>
            <person name="Sun Q."/>
            <person name="Mori K."/>
        </authorList>
    </citation>
    <scope>NUCLEOTIDE SEQUENCE [LARGE SCALE GENOMIC DNA]</scope>
    <source>
        <strain evidence="2 3">JCM 15389</strain>
    </source>
</reference>
<protein>
    <submittedName>
        <fullName evidence="2">Uncharacterized protein</fullName>
    </submittedName>
</protein>
<dbReference type="RefSeq" id="WP_377787392.1">
    <property type="nucleotide sequence ID" value="NZ_JBHLYQ010000006.1"/>
</dbReference>
<feature type="compositionally biased region" description="Low complexity" evidence="1">
    <location>
        <begin position="113"/>
        <end position="125"/>
    </location>
</feature>
<name>A0ABV6BZF7_9ACTN</name>
<keyword evidence="3" id="KW-1185">Reference proteome</keyword>
<evidence type="ECO:0000256" key="1">
    <source>
        <dbReference type="SAM" id="MobiDB-lite"/>
    </source>
</evidence>
<feature type="compositionally biased region" description="Polar residues" evidence="1">
    <location>
        <begin position="103"/>
        <end position="112"/>
    </location>
</feature>
<proteinExistence type="predicted"/>
<accession>A0ABV6BZF7</accession>
<gene>
    <name evidence="2" type="ORF">ACFFRE_01400</name>
</gene>
<comment type="caution">
    <text evidence="2">The sequence shown here is derived from an EMBL/GenBank/DDBJ whole genome shotgun (WGS) entry which is preliminary data.</text>
</comment>
<sequence length="137" mass="15276">MPSLLARIETALEELTAISRQHEERLGRVEAHVGRLNGWQCEYLWERNATAYLGTRRFYGVPTTPNNADAFFRISFARWNSAFSSHKRTSPACSTLLGPGWTPASTSARSIQPRSVPRLTSSSSPTRRRPSSADSLP</sequence>